<evidence type="ECO:0000313" key="2">
    <source>
        <dbReference type="EMBL" id="EFC44844.1"/>
    </source>
</evidence>
<feature type="region of interest" description="Disordered" evidence="1">
    <location>
        <begin position="520"/>
        <end position="591"/>
    </location>
</feature>
<proteinExistence type="predicted"/>
<feature type="compositionally biased region" description="Polar residues" evidence="1">
    <location>
        <begin position="578"/>
        <end position="588"/>
    </location>
</feature>
<name>D2VE98_NAEGR</name>
<dbReference type="KEGG" id="ngr:NAEGRDRAFT_67201"/>
<keyword evidence="3" id="KW-1185">Reference proteome</keyword>
<feature type="region of interest" description="Disordered" evidence="1">
    <location>
        <begin position="280"/>
        <end position="299"/>
    </location>
</feature>
<dbReference type="InParanoid" id="D2VE98"/>
<dbReference type="AlphaFoldDB" id="D2VE98"/>
<dbReference type="Proteomes" id="UP000006671">
    <property type="component" value="Unassembled WGS sequence"/>
</dbReference>
<dbReference type="RefSeq" id="XP_002677588.1">
    <property type="nucleotide sequence ID" value="XM_002677542.1"/>
</dbReference>
<accession>D2VE98</accession>
<protein>
    <submittedName>
        <fullName evidence="2">Predicted protein</fullName>
    </submittedName>
</protein>
<feature type="compositionally biased region" description="Basic and acidic residues" evidence="1">
    <location>
        <begin position="334"/>
        <end position="345"/>
    </location>
</feature>
<reference evidence="2 3" key="1">
    <citation type="journal article" date="2010" name="Cell">
        <title>The genome of Naegleria gruberi illuminates early eukaryotic versatility.</title>
        <authorList>
            <person name="Fritz-Laylin L.K."/>
            <person name="Prochnik S.E."/>
            <person name="Ginger M.L."/>
            <person name="Dacks J.B."/>
            <person name="Carpenter M.L."/>
            <person name="Field M.C."/>
            <person name="Kuo A."/>
            <person name="Paredez A."/>
            <person name="Chapman J."/>
            <person name="Pham J."/>
            <person name="Shu S."/>
            <person name="Neupane R."/>
            <person name="Cipriano M."/>
            <person name="Mancuso J."/>
            <person name="Tu H."/>
            <person name="Salamov A."/>
            <person name="Lindquist E."/>
            <person name="Shapiro H."/>
            <person name="Lucas S."/>
            <person name="Grigoriev I.V."/>
            <person name="Cande W.Z."/>
            <person name="Fulton C."/>
            <person name="Rokhsar D.S."/>
            <person name="Dawson S.C."/>
        </authorList>
    </citation>
    <scope>NUCLEOTIDE SEQUENCE [LARGE SCALE GENOMIC DNA]</scope>
    <source>
        <strain evidence="2 3">NEG-M</strain>
    </source>
</reference>
<feature type="region of interest" description="Disordered" evidence="1">
    <location>
        <begin position="306"/>
        <end position="378"/>
    </location>
</feature>
<evidence type="ECO:0000256" key="1">
    <source>
        <dbReference type="SAM" id="MobiDB-lite"/>
    </source>
</evidence>
<dbReference type="VEuPathDB" id="AmoebaDB:NAEGRDRAFT_67201"/>
<evidence type="ECO:0000313" key="3">
    <source>
        <dbReference type="Proteomes" id="UP000006671"/>
    </source>
</evidence>
<sequence>MYNSAAQSTPVMNPTTSSRDMACQECLSKVPGLDYAVPPSQSIMLRNYTPPEYPTVVYVPQRQCQPQYNNLVLPQYQCADQPSSSRFATSVATNIRSSTPVYGRTTLVAQQESAQTTNIGCGCGGGAQVISTNQQQIPSMNTSNNQIPIQPGTFNYPSKKPCCYPESGSTNNPKYLQEVEGQEFLAHFPNKKYNRKKINLEAVKEQRPKMNNKWVTEHRENFGFFSCSAPVGNEAYSSSDSISATNSQQQLFISPTIGQPQMNPTPTGLTQIYNPDYYQQGLPITPVPTPATGGNEDYQDVFEPMEEPSATPAAVSRPKSPSLKKRTGAGTPATKKEPPKKEVTKVEPPPMSETIDRRSRGAYSEDNGSTKDKKKTKQEMYAEVYNRTLSKIQQKETNQKKKLIDRQDQYYGRLAAEEKQTIERNQRELQTYMNRGEKPPFFPYGHSNVTPVSDKTYMNTFNVAPRDPNQIVKDVVARREKTAEYDGWKKLLDEQDFKPWKPKSYYWKSFDRFEKYNNESRRERNSYGGGNNDLDDKIDSAPVTTTKKRSSSRPRKEEKKTAFVEPIEESDEEKENIRQYNEQPQMNSEMKARNSDYYSPEEYQMMYGNQQMQSQYPSNNYPPQQMYQGGNYPVGPNTIPQQQQYVYADQVQANNTSTMVGQSSMINCEAKRANYEGPLCSDLKGLQFAKFIPKDYSDFNPKNYKALPIHYLNYIRPAGKVTPSNDAISECFRFYD</sequence>
<dbReference type="OMA" id="TEHRENF"/>
<dbReference type="EMBL" id="GG738866">
    <property type="protein sequence ID" value="EFC44844.1"/>
    <property type="molecule type" value="Genomic_DNA"/>
</dbReference>
<organism evidence="3">
    <name type="scientific">Naegleria gruberi</name>
    <name type="common">Amoeba</name>
    <dbReference type="NCBI Taxonomy" id="5762"/>
    <lineage>
        <taxon>Eukaryota</taxon>
        <taxon>Discoba</taxon>
        <taxon>Heterolobosea</taxon>
        <taxon>Tetramitia</taxon>
        <taxon>Eutetramitia</taxon>
        <taxon>Vahlkampfiidae</taxon>
        <taxon>Naegleria</taxon>
    </lineage>
</organism>
<dbReference type="GeneID" id="8848293"/>
<gene>
    <name evidence="2" type="ORF">NAEGRDRAFT_67201</name>
</gene>
<dbReference type="OrthoDB" id="10472646at2759"/>